<dbReference type="Pfam" id="PF00990">
    <property type="entry name" value="GGDEF"/>
    <property type="match status" value="1"/>
</dbReference>
<gene>
    <name evidence="3" type="ORF">ACFPK0_15915</name>
</gene>
<accession>A0ABW0K1M6</accession>
<evidence type="ECO:0000313" key="3">
    <source>
        <dbReference type="EMBL" id="MFC5441500.1"/>
    </source>
</evidence>
<keyword evidence="3" id="KW-0548">Nucleotidyltransferase</keyword>
<dbReference type="Gene3D" id="3.30.70.270">
    <property type="match status" value="1"/>
</dbReference>
<organism evidence="3 4">
    <name type="scientific">Rhodanobacter ginsenosidimutans</name>
    <dbReference type="NCBI Taxonomy" id="490571"/>
    <lineage>
        <taxon>Bacteria</taxon>
        <taxon>Pseudomonadati</taxon>
        <taxon>Pseudomonadota</taxon>
        <taxon>Gammaproteobacteria</taxon>
        <taxon>Lysobacterales</taxon>
        <taxon>Rhodanobacteraceae</taxon>
        <taxon>Rhodanobacter</taxon>
    </lineage>
</organism>
<dbReference type="SMART" id="SM00091">
    <property type="entry name" value="PAS"/>
    <property type="match status" value="1"/>
</dbReference>
<dbReference type="RefSeq" id="WP_377342091.1">
    <property type="nucleotide sequence ID" value="NZ_JALBWS010000009.1"/>
</dbReference>
<dbReference type="Gene3D" id="3.30.450.20">
    <property type="entry name" value="PAS domain"/>
    <property type="match status" value="2"/>
</dbReference>
<dbReference type="Gene3D" id="3.30.450.40">
    <property type="match status" value="1"/>
</dbReference>
<feature type="domain" description="PAS" evidence="1">
    <location>
        <begin position="315"/>
        <end position="385"/>
    </location>
</feature>
<dbReference type="GO" id="GO:0052621">
    <property type="term" value="F:diguanylate cyclase activity"/>
    <property type="evidence" value="ECO:0007669"/>
    <property type="project" value="UniProtKB-EC"/>
</dbReference>
<dbReference type="Pfam" id="PF01590">
    <property type="entry name" value="GAF"/>
    <property type="match status" value="1"/>
</dbReference>
<dbReference type="InterPro" id="IPR029787">
    <property type="entry name" value="Nucleotide_cyclase"/>
</dbReference>
<dbReference type="InterPro" id="IPR029016">
    <property type="entry name" value="GAF-like_dom_sf"/>
</dbReference>
<proteinExistence type="predicted"/>
<keyword evidence="3" id="KW-0808">Transferase</keyword>
<dbReference type="Pfam" id="PF08448">
    <property type="entry name" value="PAS_4"/>
    <property type="match status" value="1"/>
</dbReference>
<dbReference type="InterPro" id="IPR013656">
    <property type="entry name" value="PAS_4"/>
</dbReference>
<dbReference type="SUPFAM" id="SSF55785">
    <property type="entry name" value="PYP-like sensor domain (PAS domain)"/>
    <property type="match status" value="2"/>
</dbReference>
<dbReference type="SMART" id="SM00065">
    <property type="entry name" value="GAF"/>
    <property type="match status" value="1"/>
</dbReference>
<dbReference type="InterPro" id="IPR043128">
    <property type="entry name" value="Rev_trsase/Diguanyl_cyclase"/>
</dbReference>
<protein>
    <submittedName>
        <fullName evidence="3">Diguanylate cyclase</fullName>
        <ecNumber evidence="3">2.7.7.65</ecNumber>
    </submittedName>
</protein>
<dbReference type="PROSITE" id="PS50112">
    <property type="entry name" value="PAS"/>
    <property type="match status" value="1"/>
</dbReference>
<evidence type="ECO:0000259" key="2">
    <source>
        <dbReference type="PROSITE" id="PS50887"/>
    </source>
</evidence>
<dbReference type="InterPro" id="IPR000160">
    <property type="entry name" value="GGDEF_dom"/>
</dbReference>
<sequence length="589" mass="65077">MTDAPQPAAEDDRAERLVALSALDTEADPLFDALARSTAIATGAPIALITLIDNERQWFKANIGFAGTRGTPRDVAFCAQTILGSELMEVTDASSDPRWAENPLVTGYPGIRFYAGMPLTLHDGVRVGALCILDRTPRKLDDGQRRILAALAAAVTEALELRMRTLQQQAAQQRQREDAVSRLEAAKAAAALVARADKLMGSGRWSLDLDTKQIHWSDETCAVHDMPPGHRPTLIEAFNYYTPEARPKIELAVKAAMIGSHGSWDMELPMLTAKGRKIWVRTIGFAQMQPAPARLVGVVQDISIRRRVVAALEASDRRFRKLFEFSLGLICTHDYEGVLLSVNPAAAASLGYSVGELLGRPLTDFIPVERHAAFHSYLLQLMTKDRHAGMLELVAKDGGRRVWQYQSVLDDQSDEPYALGHALDITERYQQELRLWDEATRDPLTKCFNRRHLDNLSAAFASEAWGCITIDLDHFKQVNDQYGHQRGDEVLVAMARFLFRHARRDDPVVRLGGDEFLLLLRGADDEATARVARELEADRASAPIGFTLGAASFGHGVSLSDGLGEADRRLYQRRAIDRAPPADAADRVS</sequence>
<evidence type="ECO:0000313" key="4">
    <source>
        <dbReference type="Proteomes" id="UP001596018"/>
    </source>
</evidence>
<comment type="caution">
    <text evidence="3">The sequence shown here is derived from an EMBL/GenBank/DDBJ whole genome shotgun (WGS) entry which is preliminary data.</text>
</comment>
<dbReference type="PANTHER" id="PTHR43102">
    <property type="entry name" value="SLR1143 PROTEIN"/>
    <property type="match status" value="1"/>
</dbReference>
<dbReference type="PANTHER" id="PTHR43102:SF2">
    <property type="entry name" value="GAF DOMAIN-CONTAINING PROTEIN"/>
    <property type="match status" value="1"/>
</dbReference>
<dbReference type="EC" id="2.7.7.65" evidence="3"/>
<keyword evidence="4" id="KW-1185">Reference proteome</keyword>
<dbReference type="PROSITE" id="PS50887">
    <property type="entry name" value="GGDEF"/>
    <property type="match status" value="1"/>
</dbReference>
<dbReference type="EMBL" id="JBHSMM010000006">
    <property type="protein sequence ID" value="MFC5441500.1"/>
    <property type="molecule type" value="Genomic_DNA"/>
</dbReference>
<name>A0ABW0K1M6_9GAMM</name>
<dbReference type="InterPro" id="IPR003018">
    <property type="entry name" value="GAF"/>
</dbReference>
<feature type="domain" description="GGDEF" evidence="2">
    <location>
        <begin position="463"/>
        <end position="589"/>
    </location>
</feature>
<dbReference type="SUPFAM" id="SSF55781">
    <property type="entry name" value="GAF domain-like"/>
    <property type="match status" value="1"/>
</dbReference>
<dbReference type="SMART" id="SM00267">
    <property type="entry name" value="GGDEF"/>
    <property type="match status" value="1"/>
</dbReference>
<dbReference type="InterPro" id="IPR000014">
    <property type="entry name" value="PAS"/>
</dbReference>
<dbReference type="CDD" id="cd01949">
    <property type="entry name" value="GGDEF"/>
    <property type="match status" value="1"/>
</dbReference>
<dbReference type="Proteomes" id="UP001596018">
    <property type="component" value="Unassembled WGS sequence"/>
</dbReference>
<dbReference type="NCBIfam" id="TIGR00229">
    <property type="entry name" value="sensory_box"/>
    <property type="match status" value="1"/>
</dbReference>
<evidence type="ECO:0000259" key="1">
    <source>
        <dbReference type="PROSITE" id="PS50112"/>
    </source>
</evidence>
<dbReference type="NCBIfam" id="TIGR00254">
    <property type="entry name" value="GGDEF"/>
    <property type="match status" value="1"/>
</dbReference>
<reference evidence="4" key="1">
    <citation type="journal article" date="2019" name="Int. J. Syst. Evol. Microbiol.">
        <title>The Global Catalogue of Microorganisms (GCM) 10K type strain sequencing project: providing services to taxonomists for standard genome sequencing and annotation.</title>
        <authorList>
            <consortium name="The Broad Institute Genomics Platform"/>
            <consortium name="The Broad Institute Genome Sequencing Center for Infectious Disease"/>
            <person name="Wu L."/>
            <person name="Ma J."/>
        </authorList>
    </citation>
    <scope>NUCLEOTIDE SEQUENCE [LARGE SCALE GENOMIC DNA]</scope>
    <source>
        <strain evidence="4">KACC 12822</strain>
    </source>
</reference>
<dbReference type="SUPFAM" id="SSF55073">
    <property type="entry name" value="Nucleotide cyclase"/>
    <property type="match status" value="1"/>
</dbReference>
<dbReference type="CDD" id="cd00130">
    <property type="entry name" value="PAS"/>
    <property type="match status" value="1"/>
</dbReference>
<dbReference type="InterPro" id="IPR035965">
    <property type="entry name" value="PAS-like_dom_sf"/>
</dbReference>